<evidence type="ECO:0000313" key="2">
    <source>
        <dbReference type="Proteomes" id="UP001632038"/>
    </source>
</evidence>
<reference evidence="2" key="1">
    <citation type="journal article" date="2024" name="IScience">
        <title>Strigolactones Initiate the Formation of Haustorium-like Structures in Castilleja.</title>
        <authorList>
            <person name="Buerger M."/>
            <person name="Peterson D."/>
            <person name="Chory J."/>
        </authorList>
    </citation>
    <scope>NUCLEOTIDE SEQUENCE [LARGE SCALE GENOMIC DNA]</scope>
</reference>
<keyword evidence="2" id="KW-1185">Reference proteome</keyword>
<name>A0ABD3BUF9_9LAMI</name>
<accession>A0ABD3BUF9</accession>
<dbReference type="AlphaFoldDB" id="A0ABD3BUF9"/>
<proteinExistence type="predicted"/>
<gene>
    <name evidence="1" type="ORF">CASFOL_035643</name>
</gene>
<organism evidence="1 2">
    <name type="scientific">Castilleja foliolosa</name>
    <dbReference type="NCBI Taxonomy" id="1961234"/>
    <lineage>
        <taxon>Eukaryota</taxon>
        <taxon>Viridiplantae</taxon>
        <taxon>Streptophyta</taxon>
        <taxon>Embryophyta</taxon>
        <taxon>Tracheophyta</taxon>
        <taxon>Spermatophyta</taxon>
        <taxon>Magnoliopsida</taxon>
        <taxon>eudicotyledons</taxon>
        <taxon>Gunneridae</taxon>
        <taxon>Pentapetalae</taxon>
        <taxon>asterids</taxon>
        <taxon>lamiids</taxon>
        <taxon>Lamiales</taxon>
        <taxon>Orobanchaceae</taxon>
        <taxon>Pedicularideae</taxon>
        <taxon>Castillejinae</taxon>
        <taxon>Castilleja</taxon>
    </lineage>
</organism>
<sequence>MLLFPDVEVELNTNPEVFVELIPNPGVVLGNACDVPVVKPVAKADGLGTSKTDEFALAVAEFDELKPNPRVDLKSIPVVFGTPNKVLVPEDVGKPKEGWLDGAGSVIGPKQVFDDPANTKITSVPSHQDNLLIVLF</sequence>
<comment type="caution">
    <text evidence="1">The sequence shown here is derived from an EMBL/GenBank/DDBJ whole genome shotgun (WGS) entry which is preliminary data.</text>
</comment>
<protein>
    <submittedName>
        <fullName evidence="1">Uncharacterized protein</fullName>
    </submittedName>
</protein>
<dbReference type="EMBL" id="JAVIJP010000066">
    <property type="protein sequence ID" value="KAL3620731.1"/>
    <property type="molecule type" value="Genomic_DNA"/>
</dbReference>
<dbReference type="Proteomes" id="UP001632038">
    <property type="component" value="Unassembled WGS sequence"/>
</dbReference>
<evidence type="ECO:0000313" key="1">
    <source>
        <dbReference type="EMBL" id="KAL3620731.1"/>
    </source>
</evidence>